<feature type="signal peptide" evidence="5">
    <location>
        <begin position="1"/>
        <end position="21"/>
    </location>
</feature>
<evidence type="ECO:0000256" key="5">
    <source>
        <dbReference type="SAM" id="SignalP"/>
    </source>
</evidence>
<feature type="region of interest" description="Disordered" evidence="3">
    <location>
        <begin position="403"/>
        <end position="450"/>
    </location>
</feature>
<protein>
    <submittedName>
        <fullName evidence="6">Leucine-zipper-like transcriptional regulator 1</fullName>
    </submittedName>
</protein>
<dbReference type="Pfam" id="PF24681">
    <property type="entry name" value="Kelch_KLHDC2_KLHL20_DRC7"/>
    <property type="match status" value="1"/>
</dbReference>
<proteinExistence type="predicted"/>
<keyword evidence="7" id="KW-1185">Reference proteome</keyword>
<feature type="compositionally biased region" description="Low complexity" evidence="3">
    <location>
        <begin position="563"/>
        <end position="574"/>
    </location>
</feature>
<feature type="compositionally biased region" description="Basic and acidic residues" evidence="3">
    <location>
        <begin position="421"/>
        <end position="432"/>
    </location>
</feature>
<evidence type="ECO:0000256" key="2">
    <source>
        <dbReference type="ARBA" id="ARBA00023004"/>
    </source>
</evidence>
<feature type="region of interest" description="Disordered" evidence="3">
    <location>
        <begin position="629"/>
        <end position="649"/>
    </location>
</feature>
<keyword evidence="1" id="KW-0677">Repeat</keyword>
<feature type="compositionally biased region" description="Basic and acidic residues" evidence="3">
    <location>
        <begin position="548"/>
        <end position="561"/>
    </location>
</feature>
<dbReference type="OrthoDB" id="432528at2759"/>
<keyword evidence="5" id="KW-0732">Signal</keyword>
<feature type="region of interest" description="Disordered" evidence="3">
    <location>
        <begin position="503"/>
        <end position="598"/>
    </location>
</feature>
<evidence type="ECO:0000256" key="4">
    <source>
        <dbReference type="SAM" id="Phobius"/>
    </source>
</evidence>
<comment type="caution">
    <text evidence="6">The sequence shown here is derived from an EMBL/GenBank/DDBJ whole genome shotgun (WGS) entry which is preliminary data.</text>
</comment>
<dbReference type="Proteomes" id="UP000707451">
    <property type="component" value="Unassembled WGS sequence"/>
</dbReference>
<dbReference type="InterPro" id="IPR011043">
    <property type="entry name" value="Gal_Oxase/kelch_b-propeller"/>
</dbReference>
<evidence type="ECO:0000313" key="6">
    <source>
        <dbReference type="EMBL" id="KAG9061507.1"/>
    </source>
</evidence>
<feature type="transmembrane region" description="Helical" evidence="4">
    <location>
        <begin position="376"/>
        <end position="397"/>
    </location>
</feature>
<dbReference type="PANTHER" id="PTHR47435:SF4">
    <property type="entry name" value="KELCH REPEAT PROTEIN (AFU_ORTHOLOGUE AFUA_5G12780)"/>
    <property type="match status" value="1"/>
</dbReference>
<sequence>MRPLSLTFVAGTAIFATLASAQTPVGVTCMAYANLDEKTLYIQGGIGFKSNARYQTSSFFALDLTVSTWPTSNPPWLWPPMLLNTNGPNSSCHSMVVDKDRENMFIWDPYQKNAWWTYNIVVKYWSNYTMPLPNTQQAGIRNGVDLNTGNVYIPAGSSNGTKMVMNVPGSSATPVTDMPTSLMPIPIIQESFVWSTYRNSFLHYGGKSIDGKTANPHLNEFSSTYSWAAVTTTGSSPGDVSGHCMVPAYDGTKMIVFGGAGLDGVAKGDIYVLDVPTRIWAVGKPADVSQARTNMACSVSGDSFIAWGGESASGIKDATPIVFDMKNNVWTTVFNRVITATVTSGPASTTPGTPPPTPTTNSPVISPQQSPTTNTAVIGGGIAGVVVVIALIGFVFYRRRHRHTRSTGNSKDDDAIGLSPREPREPEGHFPKTEPAPPKSPSPLRLRPRFDNYDFTGVHAAAGLPSYQYPTSPSLSIGPYAALRSPEIGNAYVPTSPYMAEWAGDNDLGPPHDVSTNSSNNDVYGSGNNGHHKFPLSPHNPQTLSGGEEFRPSLRSGDPRPRGPQGQQQQAPAPSRRDRSQSNNNSSHYVVDQSQYQDRSKELVRMMDSIRAEQEELERARLEHEALMQNYRRGDSHSQSYYQPPLPPK</sequence>
<evidence type="ECO:0000256" key="3">
    <source>
        <dbReference type="SAM" id="MobiDB-lite"/>
    </source>
</evidence>
<reference evidence="6" key="1">
    <citation type="submission" date="2021-06" db="EMBL/GenBank/DDBJ databases">
        <title>Genome Sequence of Mortierella hyaline Strain SCG-10, a Cold-Adapted, Nitrate-Reducing Fungus Isolated from Soil in Minnesota, USA.</title>
        <authorList>
            <person name="Aldossari N."/>
        </authorList>
    </citation>
    <scope>NUCLEOTIDE SEQUENCE</scope>
    <source>
        <strain evidence="6">SCG-10</strain>
    </source>
</reference>
<dbReference type="InterPro" id="IPR015915">
    <property type="entry name" value="Kelch-typ_b-propeller"/>
</dbReference>
<dbReference type="SUPFAM" id="SSF50965">
    <property type="entry name" value="Galactose oxidase, central domain"/>
    <property type="match status" value="1"/>
</dbReference>
<dbReference type="PANTHER" id="PTHR47435">
    <property type="entry name" value="KELCH REPEAT PROTEIN (AFU_ORTHOLOGUE AFUA_5G12780)"/>
    <property type="match status" value="1"/>
</dbReference>
<dbReference type="GO" id="GO:0019760">
    <property type="term" value="P:glucosinolate metabolic process"/>
    <property type="evidence" value="ECO:0007669"/>
    <property type="project" value="UniProtKB-ARBA"/>
</dbReference>
<evidence type="ECO:0000256" key="1">
    <source>
        <dbReference type="ARBA" id="ARBA00022737"/>
    </source>
</evidence>
<feature type="compositionally biased region" description="Polar residues" evidence="3">
    <location>
        <begin position="514"/>
        <end position="523"/>
    </location>
</feature>
<dbReference type="EMBL" id="JAHRHY010000023">
    <property type="protein sequence ID" value="KAG9061507.1"/>
    <property type="molecule type" value="Genomic_DNA"/>
</dbReference>
<keyword evidence="4" id="KW-0472">Membrane</keyword>
<keyword evidence="4" id="KW-0812">Transmembrane</keyword>
<dbReference type="AlphaFoldDB" id="A0A9P7XJ08"/>
<gene>
    <name evidence="6" type="primary">LZTR1_3</name>
    <name evidence="6" type="ORF">KI688_007085</name>
</gene>
<organism evidence="6 7">
    <name type="scientific">Linnemannia hyalina</name>
    <dbReference type="NCBI Taxonomy" id="64524"/>
    <lineage>
        <taxon>Eukaryota</taxon>
        <taxon>Fungi</taxon>
        <taxon>Fungi incertae sedis</taxon>
        <taxon>Mucoromycota</taxon>
        <taxon>Mortierellomycotina</taxon>
        <taxon>Mortierellomycetes</taxon>
        <taxon>Mortierellales</taxon>
        <taxon>Mortierellaceae</taxon>
        <taxon>Linnemannia</taxon>
    </lineage>
</organism>
<name>A0A9P7XJ08_9FUNG</name>
<feature type="chain" id="PRO_5040288226" evidence="5">
    <location>
        <begin position="22"/>
        <end position="649"/>
    </location>
</feature>
<accession>A0A9P7XJ08</accession>
<keyword evidence="4" id="KW-1133">Transmembrane helix</keyword>
<feature type="region of interest" description="Disordered" evidence="3">
    <location>
        <begin position="343"/>
        <end position="372"/>
    </location>
</feature>
<keyword evidence="2" id="KW-0408">Iron</keyword>
<dbReference type="Gene3D" id="2.120.10.80">
    <property type="entry name" value="Kelch-type beta propeller"/>
    <property type="match status" value="1"/>
</dbReference>
<evidence type="ECO:0000313" key="7">
    <source>
        <dbReference type="Proteomes" id="UP000707451"/>
    </source>
</evidence>